<keyword evidence="6" id="KW-0732">Signal</keyword>
<feature type="domain" description="KEN" evidence="12">
    <location>
        <begin position="635"/>
        <end position="749"/>
    </location>
</feature>
<dbReference type="InterPro" id="IPR015943">
    <property type="entry name" value="WD40/YVTN_repeat-like_dom_sf"/>
</dbReference>
<keyword evidence="10" id="KW-0472">Membrane</keyword>
<dbReference type="SUPFAM" id="SSF50998">
    <property type="entry name" value="Quinoprotein alcohol dehydrogenase-like"/>
    <property type="match status" value="1"/>
</dbReference>
<dbReference type="EC" id="2.7.11.1" evidence="2"/>
<dbReference type="GO" id="GO:0006397">
    <property type="term" value="P:mRNA processing"/>
    <property type="evidence" value="ECO:0007669"/>
    <property type="project" value="InterPro"/>
</dbReference>
<evidence type="ECO:0000259" key="12">
    <source>
        <dbReference type="PROSITE" id="PS51392"/>
    </source>
</evidence>
<feature type="region of interest" description="Disordered" evidence="11">
    <location>
        <begin position="488"/>
        <end position="507"/>
    </location>
</feature>
<dbReference type="GeneID" id="94843053"/>
<evidence type="ECO:0000256" key="7">
    <source>
        <dbReference type="ARBA" id="ARBA00022741"/>
    </source>
</evidence>
<evidence type="ECO:0000256" key="10">
    <source>
        <dbReference type="ARBA" id="ARBA00022989"/>
    </source>
</evidence>
<dbReference type="SUPFAM" id="SSF56112">
    <property type="entry name" value="Protein kinase-like (PK-like)"/>
    <property type="match status" value="1"/>
</dbReference>
<dbReference type="GO" id="GO:0051082">
    <property type="term" value="F:unfolded protein binding"/>
    <property type="evidence" value="ECO:0007669"/>
    <property type="project" value="TreeGrafter"/>
</dbReference>
<keyword evidence="10" id="KW-1133">Transmembrane helix</keyword>
<dbReference type="InterPro" id="IPR011009">
    <property type="entry name" value="Kinase-like_dom_sf"/>
</dbReference>
<evidence type="ECO:0000256" key="11">
    <source>
        <dbReference type="SAM" id="MobiDB-lite"/>
    </source>
</evidence>
<evidence type="ECO:0000256" key="8">
    <source>
        <dbReference type="ARBA" id="ARBA00022777"/>
    </source>
</evidence>
<dbReference type="PANTHER" id="PTHR13954:SF6">
    <property type="entry name" value="NON-SPECIFIC SERINE_THREONINE PROTEIN KINASE"/>
    <property type="match status" value="1"/>
</dbReference>
<gene>
    <name evidence="13" type="ORF">TRFO_32159</name>
</gene>
<feature type="region of interest" description="Disordered" evidence="11">
    <location>
        <begin position="413"/>
        <end position="454"/>
    </location>
</feature>
<organism evidence="13 14">
    <name type="scientific">Tritrichomonas foetus</name>
    <dbReference type="NCBI Taxonomy" id="1144522"/>
    <lineage>
        <taxon>Eukaryota</taxon>
        <taxon>Metamonada</taxon>
        <taxon>Parabasalia</taxon>
        <taxon>Tritrichomonadida</taxon>
        <taxon>Tritrichomonadidae</taxon>
        <taxon>Tritrichomonas</taxon>
    </lineage>
</organism>
<keyword evidence="3" id="KW-0723">Serine/threonine-protein kinase</keyword>
<comment type="subcellular location">
    <subcellularLocation>
        <location evidence="1">Membrane</location>
        <topology evidence="1">Single-pass type I membrane protein</topology>
    </subcellularLocation>
</comment>
<dbReference type="GO" id="GO:0004521">
    <property type="term" value="F:RNA endonuclease activity"/>
    <property type="evidence" value="ECO:0007669"/>
    <property type="project" value="InterPro"/>
</dbReference>
<evidence type="ECO:0000256" key="5">
    <source>
        <dbReference type="ARBA" id="ARBA00022692"/>
    </source>
</evidence>
<dbReference type="RefSeq" id="XP_068354129.1">
    <property type="nucleotide sequence ID" value="XM_068508349.1"/>
</dbReference>
<evidence type="ECO:0000256" key="4">
    <source>
        <dbReference type="ARBA" id="ARBA00022679"/>
    </source>
</evidence>
<dbReference type="PROSITE" id="PS51392">
    <property type="entry name" value="KEN"/>
    <property type="match status" value="1"/>
</dbReference>
<dbReference type="InterPro" id="IPR045133">
    <property type="entry name" value="IRE1/2-like"/>
</dbReference>
<dbReference type="Pfam" id="PF06479">
    <property type="entry name" value="Ribonuc_2-5A"/>
    <property type="match status" value="1"/>
</dbReference>
<dbReference type="EMBL" id="MLAK01000928">
    <property type="protein sequence ID" value="OHT00993.1"/>
    <property type="molecule type" value="Genomic_DNA"/>
</dbReference>
<dbReference type="AlphaFoldDB" id="A0A1J4JPD5"/>
<dbReference type="GO" id="GO:0036498">
    <property type="term" value="P:IRE1-mediated unfolded protein response"/>
    <property type="evidence" value="ECO:0007669"/>
    <property type="project" value="TreeGrafter"/>
</dbReference>
<keyword evidence="14" id="KW-1185">Reference proteome</keyword>
<dbReference type="InterPro" id="IPR010513">
    <property type="entry name" value="KEN_dom"/>
</dbReference>
<evidence type="ECO:0000256" key="1">
    <source>
        <dbReference type="ARBA" id="ARBA00004479"/>
    </source>
</evidence>
<dbReference type="GO" id="GO:0004674">
    <property type="term" value="F:protein serine/threonine kinase activity"/>
    <property type="evidence" value="ECO:0007669"/>
    <property type="project" value="UniProtKB-KW"/>
</dbReference>
<reference evidence="13" key="1">
    <citation type="submission" date="2016-10" db="EMBL/GenBank/DDBJ databases">
        <authorList>
            <person name="Benchimol M."/>
            <person name="Almeida L.G."/>
            <person name="Vasconcelos A.T."/>
            <person name="Perreira-Neves A."/>
            <person name="Rosa I.A."/>
            <person name="Tasca T."/>
            <person name="Bogo M.R."/>
            <person name="de Souza W."/>
        </authorList>
    </citation>
    <scope>NUCLEOTIDE SEQUENCE [LARGE SCALE GENOMIC DNA]</scope>
    <source>
        <strain evidence="13">K</strain>
    </source>
</reference>
<dbReference type="GO" id="GO:1990604">
    <property type="term" value="C:IRE1-TRAF2-ASK1 complex"/>
    <property type="evidence" value="ECO:0007669"/>
    <property type="project" value="TreeGrafter"/>
</dbReference>
<name>A0A1J4JPD5_9EUKA</name>
<evidence type="ECO:0000256" key="2">
    <source>
        <dbReference type="ARBA" id="ARBA00012513"/>
    </source>
</evidence>
<sequence>MMIFLFFRFSCSDELDQQKTTVPGIKAEWKGETEDLYIYIGTSDGLFHKINILSGEVLWTIDTGGSVFGSYESGEKMYFPSIDGYLFYYTKETGNHRIPLSIRDISYSSPFVIKGGEIFTSSKSNSIFFVSENGTITTIYYSNSTNPKHGTRNSKNESELIIVRVDYLINVIDEDSQVVKYSDFDIFTGLILGKQTHSITVTTTSTGNAFIIVNHTKTIRFKISGAPVSVHGSFGKFEFELKNNSGDHLDSQQVSAIMTLDDYCFFFPSRPVPTPSPLELPDSETIEQYKIAARPFYMQYRYESFILLLIFMFIRLLEMYEKRIKASHAMQIIIDKENPEFGTFNNSQVSILTTSNVEESVIKDILQIDIPSSVKIRAYDKQDNSLILACQILHLFDFSCFINETNSHKNYDNENIDSKNGHSINKNINKDGKYDSANTSIGTNDNNSVEEEEEEEDIIYDARNYFGDDELDDYIGVCNISYFNEFQNQNDQDTENEDKNKEDSDESLNDIVNVPAIKLFIKKMMEALNVLHKNDYVHGSISKNCIFVDVDGNPILGGLEKTCHVSNSPKEKSDDVFSVGKIICEVLESNLEQFENVFIDPILFDLLEEMKIDESNFIERPTPSEVLKHPLFYSSAMKLNIFLTAHDYLLSPNPKKQGILEFNAPSKQVVGSDWTRVLDSKLLKDAQHYSGYHGGAVADLIRLIRNKWEHPVSNQKPNEEEYFQYFHKKFPNLFLYTYYFIDNNKNQQS</sequence>
<dbReference type="InterPro" id="IPR038357">
    <property type="entry name" value="KEN_sf"/>
</dbReference>
<feature type="compositionally biased region" description="Polar residues" evidence="11">
    <location>
        <begin position="436"/>
        <end position="447"/>
    </location>
</feature>
<dbReference type="Gene3D" id="1.10.510.10">
    <property type="entry name" value="Transferase(Phosphotransferase) domain 1"/>
    <property type="match status" value="1"/>
</dbReference>
<dbReference type="Gene3D" id="1.20.1440.180">
    <property type="entry name" value="KEN domain"/>
    <property type="match status" value="1"/>
</dbReference>
<dbReference type="Gene3D" id="2.130.10.10">
    <property type="entry name" value="YVTN repeat-like/Quinoprotein amine dehydrogenase"/>
    <property type="match status" value="1"/>
</dbReference>
<keyword evidence="9" id="KW-0067">ATP-binding</keyword>
<evidence type="ECO:0000256" key="6">
    <source>
        <dbReference type="ARBA" id="ARBA00022729"/>
    </source>
</evidence>
<dbReference type="OrthoDB" id="63989at2759"/>
<dbReference type="GO" id="GO:0005524">
    <property type="term" value="F:ATP binding"/>
    <property type="evidence" value="ECO:0007669"/>
    <property type="project" value="UniProtKB-KW"/>
</dbReference>
<dbReference type="VEuPathDB" id="TrichDB:TRFO_32159"/>
<keyword evidence="5" id="KW-0812">Transmembrane</keyword>
<accession>A0A1J4JPD5</accession>
<keyword evidence="4" id="KW-0808">Transferase</keyword>
<dbReference type="PANTHER" id="PTHR13954">
    <property type="entry name" value="IRE1-RELATED"/>
    <property type="match status" value="1"/>
</dbReference>
<evidence type="ECO:0000313" key="14">
    <source>
        <dbReference type="Proteomes" id="UP000179807"/>
    </source>
</evidence>
<comment type="caution">
    <text evidence="13">The sequence shown here is derived from an EMBL/GenBank/DDBJ whole genome shotgun (WGS) entry which is preliminary data.</text>
</comment>
<protein>
    <recommendedName>
        <fullName evidence="2">non-specific serine/threonine protein kinase</fullName>
        <ecNumber evidence="2">2.7.11.1</ecNumber>
    </recommendedName>
</protein>
<evidence type="ECO:0000256" key="9">
    <source>
        <dbReference type="ARBA" id="ARBA00022840"/>
    </source>
</evidence>
<proteinExistence type="predicted"/>
<dbReference type="Proteomes" id="UP000179807">
    <property type="component" value="Unassembled WGS sequence"/>
</dbReference>
<evidence type="ECO:0000313" key="13">
    <source>
        <dbReference type="EMBL" id="OHT00993.1"/>
    </source>
</evidence>
<keyword evidence="7" id="KW-0547">Nucleotide-binding</keyword>
<keyword evidence="8" id="KW-0418">Kinase</keyword>
<dbReference type="InterPro" id="IPR011047">
    <property type="entry name" value="Quinoprotein_ADH-like_sf"/>
</dbReference>
<evidence type="ECO:0000256" key="3">
    <source>
        <dbReference type="ARBA" id="ARBA00022527"/>
    </source>
</evidence>